<sequence>MDVHHLSGDPLHSPFCGVPQGVQQNWDVPATNVDAEGLAGIAVTASVVEIGSDSPIKGLDPLVSEVCGRPLERVPIVRIYGPWGTGGPQCCLHLHGLFPYFYVPAPPEAYGEGASGFLRRFARCLVLQADFLLASKAGGARHPGCRKGASIRGIGVPKPGDPVGWDGIGKSKGAPKGGPLVYRIEVVRPTPFYGYHRELYAFLKIYLTAPDMVGPLAGLLLQGAVTGSPLQPYEVHLNFQKPYFRTPVLLDPLIAAGVHKGPHSSPLKAHCGGPYYRGHLRISREGEKGPLGHSTVQGVHRHSVLGMLGEGAVRTFTALGWGQLLHQISQVEQASAAATAAPHSATDEQGKAHSSKIENPTGLLCEKILQALPPEGPEGLRLLKEGLRDPQGAPAPELWRTALENIIRRVHEWQERQQDGGKPFPLQGITCQSHLEQKQQEQRRSRDIDYSLLKTWEASELSETSDSDSASIGRSPRYPRACVAPKPPEEDSQVAGEGTPHWQEKVTLDPLMSSKGRPLVHGLCSSQDSVEAARLLVQATPPSQRPPVGIVPPAELPLEATDDLLGIEDLKDEEFSLLLASHGTVTHSDVDNPMRAPGLGEIPDANSVERQVASDESSADSSNSRSPITSKKQEGPRKVFCAFNRKRGSTAEPRYSIGSCAQCRSCMCRCCAPCNKGKQCVSDMEDILQVCDTTKSNTEDHPLLPFLRDNPSRRSSTCEVTSLEGHSKLPDSGLSENRASRFPAKTLQNIRTTAITMRVPPITAVPAALPGAVAAESAGGFDAPTDSSSYAPTVRLEGSSSCDDLSPTQSIGESPCRRQPCSGIAVRSPTANTASAAQAVTGAAEEHAPAAHPHGRPCGTASSSGSSKTSTPVSRRCTVVKGSGSSQSSNSVVSISPPPDACTCINKAVALTKEEMLPFYSDPRDVPAATNPLRATPGGRLQQKLLHCGFVPPPCTCRKHLVALPAAKTWPIVPVGQGECKPELRRLLRQQQRVQQRQQPQEHTGIQQHGGSNWECFVYFQPPPDMAQVYATCPSKVRRKWHRTERQGHYEHLQPPLGQQKQEHLPQCNADAEARCLDAIQAIDKTNGNGKGEALFLQEEQIQEQHDHTRQKANEQHTMPQMQDASIRLEQEIACSSRNPIGSSNKRMSESKLKMQVSTRLDNHGRIVGYVAPVQQEKQQAPSREPANTSQSSNSSSQHERTSQVSLASDVRRAKKGLFAQQTPESKLTDEVPGAFQTASYGTLLALEEPSGPPRWCPPCPENSPGGLQEHIFLGSIDSYFDSRWWRCIVSSEKELLLQFCGLIAAADPSLLLQWEDGGRGLAFLRKRADALGLGQLFRRRCSRRSGERSSRAHATGSNLKPTDSGIKQSRNAYRLMKYLLLPDSPVDHLKHLPRSHLWFLWLLEEPTCESEDIGCAGALPSLGDWCLRAGDCFRRRVSLGLRLVDSCEVLPRTSELARLYGCCLHSALTRGTVGVPLVLEPISGFYFSPVLVLDFLSLYPSIVIANNICYSTCLGSVEQGEHAFYIKSTIEGAKSSVCAQVDPVESETKTLGVLTVHAPPDVFAWVIKAHAEAMATRSSPGSSVWAQRNDAMRVLPGGSIFVSPHVRQGILPAILNDILQTRVMVKQASKRYQGNGQADEALLRKLDYRQFGLKMIANVTYGYTNANVSGRMPCSDVADAIVETAKATLIRAMQLIEQTQKSLYMRVELIGGRCSTRVTCGPIGLLSFSVLMSRWGARVLYGDTDSMFVLLKDRSLEAAFSIGREIADAVTRSNPAPITLQLEKVYLPCCLVTKKRYVGNAYFSPSGPPIFDAKGIETIRRDQCPLTSAILEKSLRLFFETRDLSKVKQMLYRQWSKMLRSQIPIRHYIFHRKAKLGTYRAETGDAPAGTLPPQAKVLYERLYHQRDYNGEASASYGIRVPFVFSHVAGDTDVPFGASGALARGAGVRLVDCATSPDNVYDLLQWFRAMPKPVQRLTAQAAGHTPMRRHQLQRQKGKHFLLKQLGIRSITAEGTRERLVLQKFFAATSCLFCGGRCKELDSELLAASSESAYNTRSSEWHRSACSNVEEPQEIAIRKNFVQQLQNASFGISSSGENEIGDSQTLRTSRRLKEGYAGLTQRERVLVLPPICEGCSNSPALICVWMHQRLNKIERRLAVAADFCRQCAGEAQKQINYGLYSVKCKVSD</sequence>
<dbReference type="GO" id="GO:0042276">
    <property type="term" value="P:error-prone translesion synthesis"/>
    <property type="evidence" value="ECO:0007669"/>
    <property type="project" value="TreeGrafter"/>
</dbReference>
<keyword evidence="4" id="KW-0548">Nucleotidyltransferase</keyword>
<dbReference type="InterPro" id="IPR006134">
    <property type="entry name" value="DNA-dir_DNA_pol_B_multi_dom"/>
</dbReference>
<dbReference type="PANTHER" id="PTHR45812:SF1">
    <property type="entry name" value="DNA POLYMERASE ZETA CATALYTIC SUBUNIT"/>
    <property type="match status" value="1"/>
</dbReference>
<evidence type="ECO:0000256" key="2">
    <source>
        <dbReference type="ARBA" id="ARBA00012417"/>
    </source>
</evidence>
<dbReference type="Gene3D" id="1.10.132.60">
    <property type="entry name" value="DNA polymerase family B, C-terminal domain"/>
    <property type="match status" value="1"/>
</dbReference>
<comment type="caution">
    <text evidence="11">The sequence shown here is derived from an EMBL/GenBank/DDBJ whole genome shotgun (WGS) entry which is preliminary data.</text>
</comment>
<evidence type="ECO:0000256" key="5">
    <source>
        <dbReference type="ARBA" id="ARBA00022723"/>
    </source>
</evidence>
<dbReference type="VEuPathDB" id="ToxoDB:cyc_01065"/>
<dbReference type="PANTHER" id="PTHR45812">
    <property type="entry name" value="DNA POLYMERASE ZETA CATALYTIC SUBUNIT"/>
    <property type="match status" value="1"/>
</dbReference>
<feature type="compositionally biased region" description="Polar residues" evidence="8">
    <location>
        <begin position="1176"/>
        <end position="1189"/>
    </location>
</feature>
<evidence type="ECO:0000256" key="4">
    <source>
        <dbReference type="ARBA" id="ARBA00022695"/>
    </source>
</evidence>
<dbReference type="InterPro" id="IPR056435">
    <property type="entry name" value="DPOD/Z_N"/>
</dbReference>
<proteinExistence type="inferred from homology"/>
<evidence type="ECO:0000256" key="8">
    <source>
        <dbReference type="SAM" id="MobiDB-lite"/>
    </source>
</evidence>
<feature type="compositionally biased region" description="Basic and acidic residues" evidence="8">
    <location>
        <begin position="1103"/>
        <end position="1115"/>
    </location>
</feature>
<gene>
    <name evidence="11" type="ORF">cyc_01065</name>
</gene>
<dbReference type="GO" id="GO:0016035">
    <property type="term" value="C:zeta DNA polymerase complex"/>
    <property type="evidence" value="ECO:0007669"/>
    <property type="project" value="InterPro"/>
</dbReference>
<feature type="region of interest" description="Disordered" evidence="8">
    <location>
        <begin position="1138"/>
        <end position="1157"/>
    </location>
</feature>
<keyword evidence="6" id="KW-0239">DNA-directed DNA polymerase</keyword>
<feature type="region of interest" description="Disordered" evidence="8">
    <location>
        <begin position="1174"/>
        <end position="1208"/>
    </location>
</feature>
<feature type="compositionally biased region" description="Polar residues" evidence="8">
    <location>
        <begin position="1356"/>
        <end position="1366"/>
    </location>
</feature>
<dbReference type="InParanoid" id="A0A1D3D399"/>
<feature type="compositionally biased region" description="Low complexity" evidence="8">
    <location>
        <begin position="614"/>
        <end position="626"/>
    </location>
</feature>
<dbReference type="GO" id="GO:0003887">
    <property type="term" value="F:DNA-directed DNA polymerase activity"/>
    <property type="evidence" value="ECO:0007669"/>
    <property type="project" value="UniProtKB-KW"/>
</dbReference>
<accession>A0A1D3D399</accession>
<name>A0A1D3D399_9EIME</name>
<dbReference type="InterPro" id="IPR006172">
    <property type="entry name" value="DNA-dir_DNA_pol_B"/>
</dbReference>
<evidence type="ECO:0000313" key="12">
    <source>
        <dbReference type="Proteomes" id="UP000095192"/>
    </source>
</evidence>
<dbReference type="InterPro" id="IPR030559">
    <property type="entry name" value="PolZ_Rev3"/>
</dbReference>
<protein>
    <recommendedName>
        <fullName evidence="2">DNA-directed DNA polymerase</fullName>
        <ecNumber evidence="2">2.7.7.7</ecNumber>
    </recommendedName>
</protein>
<dbReference type="GO" id="GO:0046872">
    <property type="term" value="F:metal ion binding"/>
    <property type="evidence" value="ECO:0007669"/>
    <property type="project" value="UniProtKB-KW"/>
</dbReference>
<evidence type="ECO:0000256" key="3">
    <source>
        <dbReference type="ARBA" id="ARBA00022679"/>
    </source>
</evidence>
<organism evidence="11 12">
    <name type="scientific">Cyclospora cayetanensis</name>
    <dbReference type="NCBI Taxonomy" id="88456"/>
    <lineage>
        <taxon>Eukaryota</taxon>
        <taxon>Sar</taxon>
        <taxon>Alveolata</taxon>
        <taxon>Apicomplexa</taxon>
        <taxon>Conoidasida</taxon>
        <taxon>Coccidia</taxon>
        <taxon>Eucoccidiorida</taxon>
        <taxon>Eimeriorina</taxon>
        <taxon>Eimeriidae</taxon>
        <taxon>Cyclospora</taxon>
    </lineage>
</organism>
<evidence type="ECO:0000256" key="7">
    <source>
        <dbReference type="ARBA" id="ARBA00049244"/>
    </source>
</evidence>
<feature type="domain" description="DNA-directed DNA polymerase family B multifunctional" evidence="9">
    <location>
        <begin position="1478"/>
        <end position="1880"/>
    </location>
</feature>
<dbReference type="SMART" id="SM00486">
    <property type="entry name" value="POLBc"/>
    <property type="match status" value="1"/>
</dbReference>
<dbReference type="Gene3D" id="1.10.287.690">
    <property type="entry name" value="Helix hairpin bin"/>
    <property type="match status" value="1"/>
</dbReference>
<feature type="region of interest" description="Disordered" evidence="8">
    <location>
        <begin position="1343"/>
        <end position="1366"/>
    </location>
</feature>
<feature type="compositionally biased region" description="Low complexity" evidence="8">
    <location>
        <begin position="860"/>
        <end position="895"/>
    </location>
</feature>
<dbReference type="Pfam" id="PF24055">
    <property type="entry name" value="POL3_N"/>
    <property type="match status" value="1"/>
</dbReference>
<dbReference type="Gene3D" id="3.90.1600.10">
    <property type="entry name" value="Palm domain of DNA polymerase"/>
    <property type="match status" value="1"/>
</dbReference>
<dbReference type="GO" id="GO:0000166">
    <property type="term" value="F:nucleotide binding"/>
    <property type="evidence" value="ECO:0007669"/>
    <property type="project" value="InterPro"/>
</dbReference>
<dbReference type="InterPro" id="IPR012337">
    <property type="entry name" value="RNaseH-like_sf"/>
</dbReference>
<feature type="compositionally biased region" description="Low complexity" evidence="8">
    <location>
        <begin position="830"/>
        <end position="843"/>
    </location>
</feature>
<comment type="similarity">
    <text evidence="1">Belongs to the DNA polymerase type-B family.</text>
</comment>
<dbReference type="Pfam" id="PF00136">
    <property type="entry name" value="DNA_pol_B"/>
    <property type="match status" value="1"/>
</dbReference>
<feature type="domain" description="DNA polymerase delta/zeta catalytic subunit N-terminal" evidence="10">
    <location>
        <begin position="179"/>
        <end position="213"/>
    </location>
</feature>
<comment type="catalytic activity">
    <reaction evidence="7">
        <text>DNA(n) + a 2'-deoxyribonucleoside 5'-triphosphate = DNA(n+1) + diphosphate</text>
        <dbReference type="Rhea" id="RHEA:22508"/>
        <dbReference type="Rhea" id="RHEA-COMP:17339"/>
        <dbReference type="Rhea" id="RHEA-COMP:17340"/>
        <dbReference type="ChEBI" id="CHEBI:33019"/>
        <dbReference type="ChEBI" id="CHEBI:61560"/>
        <dbReference type="ChEBI" id="CHEBI:173112"/>
        <dbReference type="EC" id="2.7.7.7"/>
    </reaction>
</comment>
<feature type="region of interest" description="Disordered" evidence="8">
    <location>
        <begin position="708"/>
        <end position="737"/>
    </location>
</feature>
<evidence type="ECO:0000313" key="11">
    <source>
        <dbReference type="EMBL" id="OEH77917.1"/>
    </source>
</evidence>
<dbReference type="SUPFAM" id="SSF56672">
    <property type="entry name" value="DNA/RNA polymerases"/>
    <property type="match status" value="1"/>
</dbReference>
<evidence type="ECO:0000256" key="1">
    <source>
        <dbReference type="ARBA" id="ARBA00005755"/>
    </source>
</evidence>
<dbReference type="GO" id="GO:0000724">
    <property type="term" value="P:double-strand break repair via homologous recombination"/>
    <property type="evidence" value="ECO:0007669"/>
    <property type="project" value="TreeGrafter"/>
</dbReference>
<feature type="region of interest" description="Disordered" evidence="8">
    <location>
        <begin position="780"/>
        <end position="896"/>
    </location>
</feature>
<keyword evidence="12" id="KW-1185">Reference proteome</keyword>
<dbReference type="InterPro" id="IPR043502">
    <property type="entry name" value="DNA/RNA_pol_sf"/>
</dbReference>
<dbReference type="InterPro" id="IPR042087">
    <property type="entry name" value="DNA_pol_B_thumb"/>
</dbReference>
<dbReference type="SUPFAM" id="SSF53098">
    <property type="entry name" value="Ribonuclease H-like"/>
    <property type="match status" value="2"/>
</dbReference>
<reference evidence="11 12" key="1">
    <citation type="journal article" date="2016" name="BMC Genomics">
        <title>Comparative genomics reveals Cyclospora cayetanensis possesses coccidia-like metabolism and invasion components but unique surface antigens.</title>
        <authorList>
            <person name="Liu S."/>
            <person name="Wang L."/>
            <person name="Zheng H."/>
            <person name="Xu Z."/>
            <person name="Roellig D.M."/>
            <person name="Li N."/>
            <person name="Frace M.A."/>
            <person name="Tang K."/>
            <person name="Arrowood M.J."/>
            <person name="Moss D.M."/>
            <person name="Zhang L."/>
            <person name="Feng Y."/>
            <person name="Xiao L."/>
        </authorList>
    </citation>
    <scope>NUCLEOTIDE SEQUENCE [LARGE SCALE GENOMIC DNA]</scope>
    <source>
        <strain evidence="11 12">CHN_HEN01</strain>
    </source>
</reference>
<feature type="compositionally biased region" description="Polar residues" evidence="8">
    <location>
        <begin position="798"/>
        <end position="812"/>
    </location>
</feature>
<dbReference type="GO" id="GO:0005634">
    <property type="term" value="C:nucleus"/>
    <property type="evidence" value="ECO:0007669"/>
    <property type="project" value="TreeGrafter"/>
</dbReference>
<keyword evidence="5" id="KW-0479">Metal-binding</keyword>
<feature type="region of interest" description="Disordered" evidence="8">
    <location>
        <begin position="608"/>
        <end position="633"/>
    </location>
</feature>
<dbReference type="Gene3D" id="3.30.342.10">
    <property type="entry name" value="DNA Polymerase, chain B, domain 1"/>
    <property type="match status" value="1"/>
</dbReference>
<keyword evidence="3" id="KW-0808">Transferase</keyword>
<dbReference type="PROSITE" id="PS00116">
    <property type="entry name" value="DNA_POLYMERASE_B"/>
    <property type="match status" value="1"/>
</dbReference>
<feature type="region of interest" description="Disordered" evidence="8">
    <location>
        <begin position="459"/>
        <end position="500"/>
    </location>
</feature>
<dbReference type="GO" id="GO:0003677">
    <property type="term" value="F:DNA binding"/>
    <property type="evidence" value="ECO:0007669"/>
    <property type="project" value="InterPro"/>
</dbReference>
<feature type="region of interest" description="Disordered" evidence="8">
    <location>
        <begin position="1102"/>
        <end position="1121"/>
    </location>
</feature>
<dbReference type="EMBL" id="JROU02000929">
    <property type="protein sequence ID" value="OEH77917.1"/>
    <property type="molecule type" value="Genomic_DNA"/>
</dbReference>
<feature type="compositionally biased region" description="Polar residues" evidence="8">
    <location>
        <begin position="461"/>
        <end position="472"/>
    </location>
</feature>
<dbReference type="InterPro" id="IPR023211">
    <property type="entry name" value="DNA_pol_palm_dom_sf"/>
</dbReference>
<dbReference type="VEuPathDB" id="ToxoDB:LOC34618141"/>
<evidence type="ECO:0000259" key="10">
    <source>
        <dbReference type="Pfam" id="PF24055"/>
    </source>
</evidence>
<evidence type="ECO:0000259" key="9">
    <source>
        <dbReference type="Pfam" id="PF00136"/>
    </source>
</evidence>
<dbReference type="InterPro" id="IPR017964">
    <property type="entry name" value="DNA-dir_DNA_pol_B_CS"/>
</dbReference>
<dbReference type="EC" id="2.7.7.7" evidence="2"/>
<dbReference type="PRINTS" id="PR00106">
    <property type="entry name" value="DNAPOLB"/>
</dbReference>
<dbReference type="InterPro" id="IPR036397">
    <property type="entry name" value="RNaseH_sf"/>
</dbReference>
<dbReference type="Proteomes" id="UP000095192">
    <property type="component" value="Unassembled WGS sequence"/>
</dbReference>
<evidence type="ECO:0000256" key="6">
    <source>
        <dbReference type="ARBA" id="ARBA00022932"/>
    </source>
</evidence>
<dbReference type="Gene3D" id="3.30.420.10">
    <property type="entry name" value="Ribonuclease H-like superfamily/Ribonuclease H"/>
    <property type="match status" value="1"/>
</dbReference>